<dbReference type="AlphaFoldDB" id="A0A6H1WSD9"/>
<dbReference type="KEGG" id="tmai:FVE67_04205"/>
<proteinExistence type="predicted"/>
<accession>A0A6H1WSD9</accession>
<reference evidence="1 2" key="1">
    <citation type="submission" date="2019-08" db="EMBL/GenBank/DDBJ databases">
        <title>Complete genome sequence of Thermosulfurimonas marina SU872T, an anaerobic thermophilic chemolithoautotrophic bacterium isolated from a shallow marine hydrothermal vent.</title>
        <authorList>
            <person name="Allioux M."/>
            <person name="Jebbar M."/>
            <person name="Slobodkina G."/>
            <person name="Slobodkin A."/>
            <person name="Moalic Y."/>
            <person name="Frolova A."/>
            <person name="Shao Z."/>
            <person name="Alain K."/>
        </authorList>
    </citation>
    <scope>NUCLEOTIDE SEQUENCE [LARGE SCALE GENOMIC DNA]</scope>
    <source>
        <strain evidence="1 2">SU872</strain>
    </source>
</reference>
<protein>
    <submittedName>
        <fullName evidence="1">DUF3368 domain-containing protein</fullName>
    </submittedName>
</protein>
<organism evidence="1 2">
    <name type="scientific">Thermosulfurimonas marina</name>
    <dbReference type="NCBI Taxonomy" id="2047767"/>
    <lineage>
        <taxon>Bacteria</taxon>
        <taxon>Pseudomonadati</taxon>
        <taxon>Thermodesulfobacteriota</taxon>
        <taxon>Thermodesulfobacteria</taxon>
        <taxon>Thermodesulfobacteriales</taxon>
        <taxon>Thermodesulfobacteriaceae</taxon>
        <taxon>Thermosulfurimonas</taxon>
    </lineage>
</organism>
<dbReference type="Pfam" id="PF11848">
    <property type="entry name" value="DUF3368"/>
    <property type="match status" value="1"/>
</dbReference>
<dbReference type="Proteomes" id="UP000501253">
    <property type="component" value="Chromosome"/>
</dbReference>
<name>A0A6H1WSD9_9BACT</name>
<evidence type="ECO:0000313" key="1">
    <source>
        <dbReference type="EMBL" id="QJA06046.1"/>
    </source>
</evidence>
<sequence>MPKKFVVNASPLIILGKINQLHLLPSLANEVVIPHGVYKEILAGSPGDPAREWLKGPGKAFVREIGPSELEVLKWDLGLGETEVLTFAYRNRDFIALLDDRAARKCAQTLGIKTKGTLAILVLARKRKLLPDITTVLDKLEQAGFLCVPLPSGGGQTPCK</sequence>
<dbReference type="EMBL" id="CP042909">
    <property type="protein sequence ID" value="QJA06046.1"/>
    <property type="molecule type" value="Genomic_DNA"/>
</dbReference>
<dbReference type="InterPro" id="IPR021799">
    <property type="entry name" value="PIN-like_prokaryotic"/>
</dbReference>
<evidence type="ECO:0000313" key="2">
    <source>
        <dbReference type="Proteomes" id="UP000501253"/>
    </source>
</evidence>
<gene>
    <name evidence="1" type="ORF">FVE67_04205</name>
</gene>
<dbReference type="RefSeq" id="WP_168719401.1">
    <property type="nucleotide sequence ID" value="NZ_CP042909.1"/>
</dbReference>
<keyword evidence="2" id="KW-1185">Reference proteome</keyword>
<dbReference type="PANTHER" id="PTHR39550">
    <property type="entry name" value="SLL0658 PROTEIN"/>
    <property type="match status" value="1"/>
</dbReference>
<dbReference type="PANTHER" id="PTHR39550:SF1">
    <property type="entry name" value="SLL0658 PROTEIN"/>
    <property type="match status" value="1"/>
</dbReference>